<organism evidence="1 2">
    <name type="scientific">Cadophora malorum</name>
    <dbReference type="NCBI Taxonomy" id="108018"/>
    <lineage>
        <taxon>Eukaryota</taxon>
        <taxon>Fungi</taxon>
        <taxon>Dikarya</taxon>
        <taxon>Ascomycota</taxon>
        <taxon>Pezizomycotina</taxon>
        <taxon>Leotiomycetes</taxon>
        <taxon>Helotiales</taxon>
        <taxon>Ploettnerulaceae</taxon>
        <taxon>Cadophora</taxon>
    </lineage>
</organism>
<evidence type="ECO:0000313" key="2">
    <source>
        <dbReference type="Proteomes" id="UP000664132"/>
    </source>
</evidence>
<dbReference type="Proteomes" id="UP000664132">
    <property type="component" value="Unassembled WGS sequence"/>
</dbReference>
<dbReference type="AlphaFoldDB" id="A0A8H7WAF0"/>
<name>A0A8H7WAF0_9HELO</name>
<comment type="caution">
    <text evidence="1">The sequence shown here is derived from an EMBL/GenBank/DDBJ whole genome shotgun (WGS) entry which is preliminary data.</text>
</comment>
<dbReference type="OrthoDB" id="9977870at2759"/>
<evidence type="ECO:0000313" key="1">
    <source>
        <dbReference type="EMBL" id="KAG4419413.1"/>
    </source>
</evidence>
<dbReference type="EMBL" id="JAFJYH010000106">
    <property type="protein sequence ID" value="KAG4419413.1"/>
    <property type="molecule type" value="Genomic_DNA"/>
</dbReference>
<accession>A0A8H7WAF0</accession>
<protein>
    <submittedName>
        <fullName evidence="1">Uncharacterized protein</fullName>
    </submittedName>
</protein>
<gene>
    <name evidence="1" type="ORF">IFR04_007464</name>
</gene>
<proteinExistence type="predicted"/>
<sequence>MDAFGTMDSETAALILQLQIQDSDELFSACEGKGKGIEGVLTDIQLALQLYKEGLQRSATIIADQNMARSLARACQTDGNMLALSFSQEQREARDRHVALRLGGVPAPLAITEGATNEDKELDDEMLKKLNALYICAAGDDRDSGSGDNSKILVPYHSASDPNLQICGFGSSRQNIAHFGCVMKTWNSLQSLMYLEKKPDISITHPGEHFVL</sequence>
<reference evidence="1" key="1">
    <citation type="submission" date="2021-02" db="EMBL/GenBank/DDBJ databases">
        <title>Genome sequence Cadophora malorum strain M34.</title>
        <authorList>
            <person name="Stefanovic E."/>
            <person name="Vu D."/>
            <person name="Scully C."/>
            <person name="Dijksterhuis J."/>
            <person name="Roader J."/>
            <person name="Houbraken J."/>
        </authorList>
    </citation>
    <scope>NUCLEOTIDE SEQUENCE</scope>
    <source>
        <strain evidence="1">M34</strain>
    </source>
</reference>
<keyword evidence="2" id="KW-1185">Reference proteome</keyword>